<proteinExistence type="predicted"/>
<dbReference type="CDD" id="cd00093">
    <property type="entry name" value="HTH_XRE"/>
    <property type="match status" value="1"/>
</dbReference>
<dbReference type="EMBL" id="JACRSO010000001">
    <property type="protein sequence ID" value="MBC8528263.1"/>
    <property type="molecule type" value="Genomic_DNA"/>
</dbReference>
<evidence type="ECO:0000313" key="5">
    <source>
        <dbReference type="EMBL" id="MBC8528263.1"/>
    </source>
</evidence>
<sequence>MNKIRALREAANKPQKELAIDIGVRQPTISDWEAGRKDPSTKNAQKLASYFGVSVDYLLGRDDEPFRGAALQSSKGRWIPVLGDVAAGIPIDAIEDIVDYEEIPNEMAKSGEFFGLRIKGDSMLPVMKTGDVVIVRKQDTVEDGDIAVVLVNGDSATVKKVKIVQNGIYLIPFNTAFAPMLYSQADIDSLPVKILGRVMELRAKF</sequence>
<dbReference type="InterPro" id="IPR039418">
    <property type="entry name" value="LexA-like"/>
</dbReference>
<dbReference type="Pfam" id="PF01381">
    <property type="entry name" value="HTH_3"/>
    <property type="match status" value="1"/>
</dbReference>
<dbReference type="Gene3D" id="1.10.260.40">
    <property type="entry name" value="lambda repressor-like DNA-binding domains"/>
    <property type="match status" value="1"/>
</dbReference>
<feature type="domain" description="HTH cro/C1-type" evidence="4">
    <location>
        <begin position="4"/>
        <end position="58"/>
    </location>
</feature>
<dbReference type="Pfam" id="PF00717">
    <property type="entry name" value="Peptidase_S24"/>
    <property type="match status" value="1"/>
</dbReference>
<dbReference type="Gene3D" id="2.10.109.10">
    <property type="entry name" value="Umud Fragment, subunit A"/>
    <property type="match status" value="1"/>
</dbReference>
<organism evidence="5 6">
    <name type="scientific">Luoshenia tenuis</name>
    <dbReference type="NCBI Taxonomy" id="2763654"/>
    <lineage>
        <taxon>Bacteria</taxon>
        <taxon>Bacillati</taxon>
        <taxon>Bacillota</taxon>
        <taxon>Clostridia</taxon>
        <taxon>Christensenellales</taxon>
        <taxon>Christensenellaceae</taxon>
        <taxon>Luoshenia</taxon>
    </lineage>
</organism>
<evidence type="ECO:0000259" key="4">
    <source>
        <dbReference type="PROSITE" id="PS50943"/>
    </source>
</evidence>
<dbReference type="AlphaFoldDB" id="A0A926CY32"/>
<dbReference type="InterPro" id="IPR001387">
    <property type="entry name" value="Cro/C1-type_HTH"/>
</dbReference>
<dbReference type="PANTHER" id="PTHR40661:SF3">
    <property type="entry name" value="FELS-1 PROPHAGE TRANSCRIPTIONAL REGULATOR"/>
    <property type="match status" value="1"/>
</dbReference>
<dbReference type="SMART" id="SM00530">
    <property type="entry name" value="HTH_XRE"/>
    <property type="match status" value="1"/>
</dbReference>
<dbReference type="SUPFAM" id="SSF51306">
    <property type="entry name" value="LexA/Signal peptidase"/>
    <property type="match status" value="1"/>
</dbReference>
<dbReference type="InterPro" id="IPR010982">
    <property type="entry name" value="Lambda_DNA-bd_dom_sf"/>
</dbReference>
<dbReference type="Proteomes" id="UP000654279">
    <property type="component" value="Unassembled WGS sequence"/>
</dbReference>
<evidence type="ECO:0000256" key="2">
    <source>
        <dbReference type="ARBA" id="ARBA00023125"/>
    </source>
</evidence>
<dbReference type="InterPro" id="IPR015927">
    <property type="entry name" value="Peptidase_S24_S26A/B/C"/>
</dbReference>
<protein>
    <submittedName>
        <fullName evidence="5">Helix-turn-helix domain-containing protein</fullName>
    </submittedName>
</protein>
<evidence type="ECO:0000256" key="1">
    <source>
        <dbReference type="ARBA" id="ARBA00023015"/>
    </source>
</evidence>
<evidence type="ECO:0000313" key="6">
    <source>
        <dbReference type="Proteomes" id="UP000654279"/>
    </source>
</evidence>
<keyword evidence="3" id="KW-0804">Transcription</keyword>
<dbReference type="InterPro" id="IPR036286">
    <property type="entry name" value="LexA/Signal_pep-like_sf"/>
</dbReference>
<dbReference type="CDD" id="cd06529">
    <property type="entry name" value="S24_LexA-like"/>
    <property type="match status" value="1"/>
</dbReference>
<dbReference type="GO" id="GO:0003677">
    <property type="term" value="F:DNA binding"/>
    <property type="evidence" value="ECO:0007669"/>
    <property type="project" value="UniProtKB-KW"/>
</dbReference>
<accession>A0A926CY32</accession>
<dbReference type="PROSITE" id="PS50943">
    <property type="entry name" value="HTH_CROC1"/>
    <property type="match status" value="1"/>
</dbReference>
<keyword evidence="1" id="KW-0805">Transcription regulation</keyword>
<keyword evidence="2" id="KW-0238">DNA-binding</keyword>
<reference evidence="5" key="1">
    <citation type="submission" date="2020-08" db="EMBL/GenBank/DDBJ databases">
        <title>Genome public.</title>
        <authorList>
            <person name="Liu C."/>
            <person name="Sun Q."/>
        </authorList>
    </citation>
    <scope>NUCLEOTIDE SEQUENCE</scope>
    <source>
        <strain evidence="5">NSJ-44</strain>
    </source>
</reference>
<evidence type="ECO:0000256" key="3">
    <source>
        <dbReference type="ARBA" id="ARBA00023163"/>
    </source>
</evidence>
<keyword evidence="6" id="KW-1185">Reference proteome</keyword>
<comment type="caution">
    <text evidence="5">The sequence shown here is derived from an EMBL/GenBank/DDBJ whole genome shotgun (WGS) entry which is preliminary data.</text>
</comment>
<dbReference type="PANTHER" id="PTHR40661">
    <property type="match status" value="1"/>
</dbReference>
<dbReference type="SUPFAM" id="SSF47413">
    <property type="entry name" value="lambda repressor-like DNA-binding domains"/>
    <property type="match status" value="1"/>
</dbReference>
<gene>
    <name evidence="5" type="ORF">H8699_02265</name>
</gene>
<dbReference type="RefSeq" id="WP_249284300.1">
    <property type="nucleotide sequence ID" value="NZ_JACRSO010000001.1"/>
</dbReference>
<name>A0A926CY32_9FIRM</name>